<evidence type="ECO:0000259" key="1">
    <source>
        <dbReference type="SMART" id="SM00470"/>
    </source>
</evidence>
<feature type="domain" description="ParB-like N-terminal" evidence="1">
    <location>
        <begin position="34"/>
        <end position="118"/>
    </location>
</feature>
<dbReference type="AlphaFoldDB" id="A0A117L1R4"/>
<name>A0A117L1R4_9EURY</name>
<evidence type="ECO:0000313" key="3">
    <source>
        <dbReference type="Proteomes" id="UP000053911"/>
    </source>
</evidence>
<dbReference type="InterPro" id="IPR036086">
    <property type="entry name" value="ParB/Sulfiredoxin_sf"/>
</dbReference>
<protein>
    <submittedName>
        <fullName evidence="2">Inosine-5'-monophosphate dehydrogenase related protein III</fullName>
    </submittedName>
</protein>
<accession>A0A117L1R4</accession>
<sequence>MIRLITREEAFKRAERIKRENEILYGTPFESEHKYLPTDVLIPTQWQLSEKKLLVVLQEIVHGYDAPVIVLEHKGKYYILDGHHRAYARKKLGFSQVESIILRPIRDIPTKIEKSTKKAKLNSLDDIVIVKE</sequence>
<reference evidence="3" key="1">
    <citation type="journal article" date="2015" name="MBio">
        <title>Genome-Resolved Metagenomic Analysis Reveals Roles for Candidate Phyla and Other Microbial Community Members in Biogeochemical Transformations in Oil Reservoirs.</title>
        <authorList>
            <person name="Hu P."/>
            <person name="Tom L."/>
            <person name="Singh A."/>
            <person name="Thomas B.C."/>
            <person name="Baker B.J."/>
            <person name="Piceno Y.M."/>
            <person name="Andersen G.L."/>
            <person name="Banfield J.F."/>
        </authorList>
    </citation>
    <scope>NUCLEOTIDE SEQUENCE [LARGE SCALE GENOMIC DNA]</scope>
</reference>
<organism evidence="2 3">
    <name type="scientific">Thermococcus sibiricus</name>
    <dbReference type="NCBI Taxonomy" id="172049"/>
    <lineage>
        <taxon>Archaea</taxon>
        <taxon>Methanobacteriati</taxon>
        <taxon>Methanobacteriota</taxon>
        <taxon>Thermococci</taxon>
        <taxon>Thermococcales</taxon>
        <taxon>Thermococcaceae</taxon>
        <taxon>Thermococcus</taxon>
    </lineage>
</organism>
<dbReference type="SMART" id="SM00470">
    <property type="entry name" value="ParB"/>
    <property type="match status" value="1"/>
</dbReference>
<comment type="caution">
    <text evidence="2">The sequence shown here is derived from an EMBL/GenBank/DDBJ whole genome shotgun (WGS) entry which is preliminary data.</text>
</comment>
<dbReference type="InterPro" id="IPR003115">
    <property type="entry name" value="ParB_N"/>
</dbReference>
<dbReference type="SUPFAM" id="SSF110849">
    <property type="entry name" value="ParB/Sulfiredoxin"/>
    <property type="match status" value="1"/>
</dbReference>
<dbReference type="Gene3D" id="3.90.1530.10">
    <property type="entry name" value="Conserved hypothetical protein from pyrococcus furiosus pfu- 392566-001, ParB domain"/>
    <property type="match status" value="1"/>
</dbReference>
<dbReference type="Proteomes" id="UP000053911">
    <property type="component" value="Unassembled WGS sequence"/>
</dbReference>
<evidence type="ECO:0000313" key="2">
    <source>
        <dbReference type="EMBL" id="KUK18263.1"/>
    </source>
</evidence>
<dbReference type="Pfam" id="PF02195">
    <property type="entry name" value="ParB_N"/>
    <property type="match status" value="1"/>
</dbReference>
<dbReference type="PATRIC" id="fig|172049.5.peg.1172"/>
<gene>
    <name evidence="2" type="ORF">XD54_0511</name>
</gene>
<dbReference type="RefSeq" id="WP_015849115.1">
    <property type="nucleotide sequence ID" value="NZ_LGFD01000006.1"/>
</dbReference>
<dbReference type="GeneID" id="8095825"/>
<dbReference type="EMBL" id="LGFD01000006">
    <property type="protein sequence ID" value="KUK18263.1"/>
    <property type="molecule type" value="Genomic_DNA"/>
</dbReference>
<dbReference type="OMA" id="VLIPTQW"/>
<proteinExistence type="predicted"/>